<keyword evidence="2" id="KW-1003">Cell membrane</keyword>
<dbReference type="PANTHER" id="PTHR32322">
    <property type="entry name" value="INNER MEMBRANE TRANSPORTER"/>
    <property type="match status" value="1"/>
</dbReference>
<feature type="transmembrane region" description="Helical" evidence="6">
    <location>
        <begin position="125"/>
        <end position="143"/>
    </location>
</feature>
<feature type="transmembrane region" description="Helical" evidence="6">
    <location>
        <begin position="149"/>
        <end position="171"/>
    </location>
</feature>
<feature type="transmembrane region" description="Helical" evidence="6">
    <location>
        <begin position="66"/>
        <end position="86"/>
    </location>
</feature>
<comment type="subcellular location">
    <subcellularLocation>
        <location evidence="1">Cell membrane</location>
        <topology evidence="1">Multi-pass membrane protein</topology>
    </subcellularLocation>
</comment>
<feature type="domain" description="EamA" evidence="7">
    <location>
        <begin position="152"/>
        <end position="296"/>
    </location>
</feature>
<organism evidence="8 9">
    <name type="scientific">Lutibacter oricola</name>
    <dbReference type="NCBI Taxonomy" id="762486"/>
    <lineage>
        <taxon>Bacteria</taxon>
        <taxon>Pseudomonadati</taxon>
        <taxon>Bacteroidota</taxon>
        <taxon>Flavobacteriia</taxon>
        <taxon>Flavobacteriales</taxon>
        <taxon>Flavobacteriaceae</taxon>
        <taxon>Lutibacter</taxon>
    </lineage>
</organism>
<keyword evidence="5 6" id="KW-0472">Membrane</keyword>
<evidence type="ECO:0000256" key="1">
    <source>
        <dbReference type="ARBA" id="ARBA00004651"/>
    </source>
</evidence>
<dbReference type="InterPro" id="IPR000620">
    <property type="entry name" value="EamA_dom"/>
</dbReference>
<dbReference type="RefSeq" id="WP_090119035.1">
    <property type="nucleotide sequence ID" value="NZ_FNNJ01000001.1"/>
</dbReference>
<keyword evidence="9" id="KW-1185">Reference proteome</keyword>
<dbReference type="Pfam" id="PF00892">
    <property type="entry name" value="EamA"/>
    <property type="match status" value="2"/>
</dbReference>
<dbReference type="SUPFAM" id="SSF103481">
    <property type="entry name" value="Multidrug resistance efflux transporter EmrE"/>
    <property type="match status" value="2"/>
</dbReference>
<evidence type="ECO:0000256" key="6">
    <source>
        <dbReference type="SAM" id="Phobius"/>
    </source>
</evidence>
<dbReference type="AlphaFoldDB" id="A0A1H2RWU7"/>
<keyword evidence="4 6" id="KW-1133">Transmembrane helix</keyword>
<feature type="transmembrane region" description="Helical" evidence="6">
    <location>
        <begin position="36"/>
        <end position="54"/>
    </location>
</feature>
<reference evidence="8 9" key="1">
    <citation type="submission" date="2016-10" db="EMBL/GenBank/DDBJ databases">
        <authorList>
            <person name="de Groot N.N."/>
        </authorList>
    </citation>
    <scope>NUCLEOTIDE SEQUENCE [LARGE SCALE GENOMIC DNA]</scope>
    <source>
        <strain evidence="8 9">DSM 24956</strain>
    </source>
</reference>
<feature type="transmembrane region" description="Helical" evidence="6">
    <location>
        <begin position="98"/>
        <end position="116"/>
    </location>
</feature>
<feature type="domain" description="EamA" evidence="7">
    <location>
        <begin position="8"/>
        <end position="139"/>
    </location>
</feature>
<feature type="transmembrane region" description="Helical" evidence="6">
    <location>
        <begin position="249"/>
        <end position="267"/>
    </location>
</feature>
<evidence type="ECO:0000256" key="4">
    <source>
        <dbReference type="ARBA" id="ARBA00022989"/>
    </source>
</evidence>
<evidence type="ECO:0000256" key="5">
    <source>
        <dbReference type="ARBA" id="ARBA00023136"/>
    </source>
</evidence>
<keyword evidence="3 6" id="KW-0812">Transmembrane</keyword>
<evidence type="ECO:0000256" key="3">
    <source>
        <dbReference type="ARBA" id="ARBA00022692"/>
    </source>
</evidence>
<protein>
    <submittedName>
        <fullName evidence="8">Permease of the drug/metabolite transporter (DMT) superfamily</fullName>
    </submittedName>
</protein>
<dbReference type="EMBL" id="FNNJ01000001">
    <property type="protein sequence ID" value="SDW23079.1"/>
    <property type="molecule type" value="Genomic_DNA"/>
</dbReference>
<dbReference type="PANTHER" id="PTHR32322:SF18">
    <property type="entry name" value="S-ADENOSYLMETHIONINE_S-ADENOSYLHOMOCYSTEINE TRANSPORTER"/>
    <property type="match status" value="1"/>
</dbReference>
<proteinExistence type="predicted"/>
<evidence type="ECO:0000259" key="7">
    <source>
        <dbReference type="Pfam" id="PF00892"/>
    </source>
</evidence>
<dbReference type="GO" id="GO:0005886">
    <property type="term" value="C:plasma membrane"/>
    <property type="evidence" value="ECO:0007669"/>
    <property type="project" value="UniProtKB-SubCell"/>
</dbReference>
<gene>
    <name evidence="8" type="ORF">SAMN05444411_101323</name>
</gene>
<dbReference type="InterPro" id="IPR037185">
    <property type="entry name" value="EmrE-like"/>
</dbReference>
<dbReference type="Gene3D" id="1.10.3730.20">
    <property type="match status" value="1"/>
</dbReference>
<accession>A0A1H2RWU7</accession>
<evidence type="ECO:0000313" key="8">
    <source>
        <dbReference type="EMBL" id="SDW23079.1"/>
    </source>
</evidence>
<dbReference type="OrthoDB" id="9811486at2"/>
<dbReference type="Proteomes" id="UP000199595">
    <property type="component" value="Unassembled WGS sequence"/>
</dbReference>
<sequence length="305" mass="34056">MNKNTYKAHLALLGANVIYGMNHIIAKDIMPEKLGPTAFIFIRILGASILFWTIKNFIKEKIDKEDYFRLAVCGVLGIAINQLLYFHGLSKTSPIDASIIYTSVPVLVLIFSYFLLKEKITKTKILGIIIGGAGALLLILYGNKNEGTSTLLGNGLIFSNAIFYAFYLVYAKPLMKKYHPITVISWVFLIGFIFMIPVGINDVISTNFNAFTLNTYLVIAFVLFGTTFMTYLFNIYALSKVPPSVNGSYIYLQPVVSFAMVTIYAFVFGNKEYAQDISFIKILSSILVIAGVYLISVKKKVEIDN</sequence>
<dbReference type="InterPro" id="IPR050638">
    <property type="entry name" value="AA-Vitamin_Transporters"/>
</dbReference>
<name>A0A1H2RWU7_9FLAO</name>
<evidence type="ECO:0000313" key="9">
    <source>
        <dbReference type="Proteomes" id="UP000199595"/>
    </source>
</evidence>
<feature type="transmembrane region" description="Helical" evidence="6">
    <location>
        <begin position="183"/>
        <end position="204"/>
    </location>
</feature>
<feature type="transmembrane region" description="Helical" evidence="6">
    <location>
        <begin position="279"/>
        <end position="297"/>
    </location>
</feature>
<feature type="transmembrane region" description="Helical" evidence="6">
    <location>
        <begin position="216"/>
        <end position="237"/>
    </location>
</feature>
<evidence type="ECO:0000256" key="2">
    <source>
        <dbReference type="ARBA" id="ARBA00022475"/>
    </source>
</evidence>